<dbReference type="InterPro" id="IPR006461">
    <property type="entry name" value="PLAC_motif_containing"/>
</dbReference>
<evidence type="ECO:0008006" key="4">
    <source>
        <dbReference type="Google" id="ProtNLM"/>
    </source>
</evidence>
<sequence>MGTPAQEQQQEQSREWSNSLWGCCSPAGTCFTACCCPCLLFGKTQSRMEDPALKEYSHMNGDCCLFTLAGYFGLSGILLMLKRGEMRKRFGIEGNGCTDCLVACCCTCCALVQHEKEVEAQSEKMLAGGYQAPAAMAYPS</sequence>
<evidence type="ECO:0000313" key="2">
    <source>
        <dbReference type="EMBL" id="KAA8651669.1"/>
    </source>
</evidence>
<proteinExistence type="predicted"/>
<keyword evidence="1" id="KW-0472">Membrane</keyword>
<gene>
    <name evidence="2" type="ORF">ATNIH1004_000565</name>
</gene>
<keyword evidence="1" id="KW-1133">Transmembrane helix</keyword>
<dbReference type="PANTHER" id="PTHR15907">
    <property type="entry name" value="DUF614 FAMILY PROTEIN-RELATED"/>
    <property type="match status" value="1"/>
</dbReference>
<organism evidence="2 3">
    <name type="scientific">Aspergillus tanneri</name>
    <dbReference type="NCBI Taxonomy" id="1220188"/>
    <lineage>
        <taxon>Eukaryota</taxon>
        <taxon>Fungi</taxon>
        <taxon>Dikarya</taxon>
        <taxon>Ascomycota</taxon>
        <taxon>Pezizomycotina</taxon>
        <taxon>Eurotiomycetes</taxon>
        <taxon>Eurotiomycetidae</taxon>
        <taxon>Eurotiales</taxon>
        <taxon>Aspergillaceae</taxon>
        <taxon>Aspergillus</taxon>
        <taxon>Aspergillus subgen. Circumdati</taxon>
    </lineage>
</organism>
<dbReference type="NCBIfam" id="TIGR01571">
    <property type="entry name" value="A_thal_Cys_rich"/>
    <property type="match status" value="1"/>
</dbReference>
<dbReference type="EMBL" id="QUQM01000002">
    <property type="protein sequence ID" value="KAA8651669.1"/>
    <property type="molecule type" value="Genomic_DNA"/>
</dbReference>
<dbReference type="GeneID" id="54323267"/>
<dbReference type="VEuPathDB" id="FungiDB:EYZ11_011811"/>
<dbReference type="Pfam" id="PF04749">
    <property type="entry name" value="PLAC8"/>
    <property type="match status" value="1"/>
</dbReference>
<dbReference type="RefSeq" id="XP_033431030.1">
    <property type="nucleotide sequence ID" value="XM_033565273.1"/>
</dbReference>
<dbReference type="OrthoDB" id="1045822at2759"/>
<reference evidence="2 3" key="1">
    <citation type="submission" date="2019-08" db="EMBL/GenBank/DDBJ databases">
        <title>The genome sequence of a newly discovered highly antifungal drug resistant Aspergillus species, Aspergillus tanneri NIH 1004.</title>
        <authorList>
            <person name="Mounaud S."/>
            <person name="Singh I."/>
            <person name="Joardar V."/>
            <person name="Pakala S."/>
            <person name="Pakala S."/>
            <person name="Venepally P."/>
            <person name="Chung J.K."/>
            <person name="Losada L."/>
            <person name="Nierman W.C."/>
        </authorList>
    </citation>
    <scope>NUCLEOTIDE SEQUENCE [LARGE SCALE GENOMIC DNA]</scope>
    <source>
        <strain evidence="2 3">NIH1004</strain>
    </source>
</reference>
<keyword evidence="1" id="KW-0812">Transmembrane</keyword>
<protein>
    <recommendedName>
        <fullName evidence="4">PLAC8-domain-containing protein</fullName>
    </recommendedName>
</protein>
<accession>A0A5M9N3U3</accession>
<evidence type="ECO:0000313" key="3">
    <source>
        <dbReference type="Proteomes" id="UP000324241"/>
    </source>
</evidence>
<dbReference type="Proteomes" id="UP000324241">
    <property type="component" value="Unassembled WGS sequence"/>
</dbReference>
<comment type="caution">
    <text evidence="2">The sequence shown here is derived from an EMBL/GenBank/DDBJ whole genome shotgun (WGS) entry which is preliminary data.</text>
</comment>
<feature type="transmembrane region" description="Helical" evidence="1">
    <location>
        <begin position="59"/>
        <end position="81"/>
    </location>
</feature>
<name>A0A5M9N3U3_9EURO</name>
<dbReference type="AlphaFoldDB" id="A0A5M9N3U3"/>
<evidence type="ECO:0000256" key="1">
    <source>
        <dbReference type="SAM" id="Phobius"/>
    </source>
</evidence>